<evidence type="ECO:0000313" key="11">
    <source>
        <dbReference type="Proteomes" id="UP000241769"/>
    </source>
</evidence>
<evidence type="ECO:0000256" key="3">
    <source>
        <dbReference type="ARBA" id="ARBA00022729"/>
    </source>
</evidence>
<evidence type="ECO:0000256" key="5">
    <source>
        <dbReference type="ARBA" id="ARBA00023136"/>
    </source>
</evidence>
<dbReference type="InterPro" id="IPR013320">
    <property type="entry name" value="ConA-like_dom_sf"/>
</dbReference>
<feature type="coiled-coil region" evidence="6">
    <location>
        <begin position="439"/>
        <end position="555"/>
    </location>
</feature>
<dbReference type="Gene3D" id="1.10.287.1490">
    <property type="match status" value="1"/>
</dbReference>
<dbReference type="OrthoDB" id="10265193at2759"/>
<dbReference type="PROSITE" id="PS51328">
    <property type="entry name" value="L_LECTIN_LIKE"/>
    <property type="match status" value="1"/>
</dbReference>
<dbReference type="InterPro" id="IPR005052">
    <property type="entry name" value="Lectin_leg"/>
</dbReference>
<evidence type="ECO:0000259" key="9">
    <source>
        <dbReference type="PROSITE" id="PS51328"/>
    </source>
</evidence>
<keyword evidence="5 8" id="KW-0472">Membrane</keyword>
<evidence type="ECO:0000256" key="2">
    <source>
        <dbReference type="ARBA" id="ARBA00022692"/>
    </source>
</evidence>
<keyword evidence="6" id="KW-0175">Coiled coil</keyword>
<evidence type="ECO:0000313" key="10">
    <source>
        <dbReference type="EMBL" id="PRP87701.1"/>
    </source>
</evidence>
<dbReference type="PANTHER" id="PTHR12223:SF28">
    <property type="entry name" value="LECTIN, MANNOSE BINDING 1 LIKE"/>
    <property type="match status" value="1"/>
</dbReference>
<evidence type="ECO:0000256" key="6">
    <source>
        <dbReference type="SAM" id="Coils"/>
    </source>
</evidence>
<dbReference type="FunCoup" id="A0A2P6NUR0">
    <property type="interactions" value="130"/>
</dbReference>
<dbReference type="Gene3D" id="2.60.120.200">
    <property type="match status" value="1"/>
</dbReference>
<feature type="transmembrane region" description="Helical" evidence="8">
    <location>
        <begin position="59"/>
        <end position="78"/>
    </location>
</feature>
<dbReference type="GO" id="GO:0005789">
    <property type="term" value="C:endoplasmic reticulum membrane"/>
    <property type="evidence" value="ECO:0007669"/>
    <property type="project" value="TreeGrafter"/>
</dbReference>
<dbReference type="Proteomes" id="UP000241769">
    <property type="component" value="Unassembled WGS sequence"/>
</dbReference>
<dbReference type="AlphaFoldDB" id="A0A2P6NUR0"/>
<protein>
    <recommendedName>
        <fullName evidence="9">L-type lectin-like domain-containing protein</fullName>
    </recommendedName>
</protein>
<reference evidence="10 11" key="1">
    <citation type="journal article" date="2018" name="Genome Biol. Evol.">
        <title>Multiple Roots of Fruiting Body Formation in Amoebozoa.</title>
        <authorList>
            <person name="Hillmann F."/>
            <person name="Forbes G."/>
            <person name="Novohradska S."/>
            <person name="Ferling I."/>
            <person name="Riege K."/>
            <person name="Groth M."/>
            <person name="Westermann M."/>
            <person name="Marz M."/>
            <person name="Spaller T."/>
            <person name="Winckler T."/>
            <person name="Schaap P."/>
            <person name="Glockner G."/>
        </authorList>
    </citation>
    <scope>NUCLEOTIDE SEQUENCE [LARGE SCALE GENOMIC DNA]</scope>
    <source>
        <strain evidence="10 11">Jena</strain>
    </source>
</reference>
<dbReference type="InterPro" id="IPR051136">
    <property type="entry name" value="Intracellular_Lectin-GPT"/>
</dbReference>
<keyword evidence="3" id="KW-0732">Signal</keyword>
<dbReference type="GO" id="GO:0000139">
    <property type="term" value="C:Golgi membrane"/>
    <property type="evidence" value="ECO:0007669"/>
    <property type="project" value="TreeGrafter"/>
</dbReference>
<dbReference type="GO" id="GO:0005793">
    <property type="term" value="C:endoplasmic reticulum-Golgi intermediate compartment"/>
    <property type="evidence" value="ECO:0007669"/>
    <property type="project" value="TreeGrafter"/>
</dbReference>
<evidence type="ECO:0000256" key="8">
    <source>
        <dbReference type="SAM" id="Phobius"/>
    </source>
</evidence>
<sequence>MICRDTLVFRGFHTICTFGNAYNPSLTPCRRIHNVHPSMTYGIGDGTTVWWCAALMKGVILLLLLLSPALLFAFNLFGGDSEPIFDIESRFERRKQLVHSFKNPFYLVRGTISFWTALGSTVITNDYVRLTPAEKSRAGSIWNTKATTFDNWEVEMSFKAGSAAALGADGFAVWYTKESRREGNVFGNQDQWDGLAVVFDTFDNDGGSDNPSINVFRNDGTWSYNSGQDGKHQSLGTCRLYYRNYETHIKMTYVEGKLQILTKLQNQNDWNVCTTVSLHLPSGYYFGITAATGGLVDNHDIYRFETTRLVSLAEGGSPNSANQGYTPPPVYENYGRNRNPVQQNEYQEERNEEQNTPATAEPAVAPVEEKREEAARTEGLAKAEPVANIEVNVAAATPAKAVTSDQVPSVLATLSRDVEVLGKNQASLQQSLGGVQSALNTFNQQLNKDSERLDAITEQQKTFSQSFENFINGLPTKNDLKSLNFDNSDFSRELNALKAQMEELRRTIESKASNAISSSQVDALTRSINEIRGKLETSRQQQQQIENNLKSNQAQIHSSIESSGSLSFWIFFILFQVVFGVSFMWWKKYRDESSKKFI</sequence>
<feature type="domain" description="L-type lectin-like" evidence="9">
    <location>
        <begin position="93"/>
        <end position="309"/>
    </location>
</feature>
<organism evidence="10 11">
    <name type="scientific">Planoprotostelium fungivorum</name>
    <dbReference type="NCBI Taxonomy" id="1890364"/>
    <lineage>
        <taxon>Eukaryota</taxon>
        <taxon>Amoebozoa</taxon>
        <taxon>Evosea</taxon>
        <taxon>Variosea</taxon>
        <taxon>Cavosteliida</taxon>
        <taxon>Cavosteliaceae</taxon>
        <taxon>Planoprotostelium</taxon>
    </lineage>
</organism>
<name>A0A2P6NUR0_9EUKA</name>
<dbReference type="GO" id="GO:0006888">
    <property type="term" value="P:endoplasmic reticulum to Golgi vesicle-mediated transport"/>
    <property type="evidence" value="ECO:0007669"/>
    <property type="project" value="TreeGrafter"/>
</dbReference>
<comment type="caution">
    <text evidence="10">The sequence shown here is derived from an EMBL/GenBank/DDBJ whole genome shotgun (WGS) entry which is preliminary data.</text>
</comment>
<dbReference type="GO" id="GO:0030134">
    <property type="term" value="C:COPII-coated ER to Golgi transport vesicle"/>
    <property type="evidence" value="ECO:0007669"/>
    <property type="project" value="TreeGrafter"/>
</dbReference>
<gene>
    <name evidence="10" type="ORF">PROFUN_02401</name>
</gene>
<dbReference type="Pfam" id="PF03388">
    <property type="entry name" value="Lectin_leg-like"/>
    <property type="match status" value="1"/>
</dbReference>
<dbReference type="STRING" id="1890364.A0A2P6NUR0"/>
<dbReference type="GO" id="GO:0005537">
    <property type="term" value="F:D-mannose binding"/>
    <property type="evidence" value="ECO:0007669"/>
    <property type="project" value="TreeGrafter"/>
</dbReference>
<comment type="subcellular location">
    <subcellularLocation>
        <location evidence="1">Membrane</location>
        <topology evidence="1">Single-pass type I membrane protein</topology>
    </subcellularLocation>
</comment>
<keyword evidence="11" id="KW-1185">Reference proteome</keyword>
<dbReference type="EMBL" id="MDYQ01000018">
    <property type="protein sequence ID" value="PRP87701.1"/>
    <property type="molecule type" value="Genomic_DNA"/>
</dbReference>
<feature type="transmembrane region" description="Helical" evidence="8">
    <location>
        <begin position="566"/>
        <end position="586"/>
    </location>
</feature>
<keyword evidence="2 8" id="KW-0812">Transmembrane</keyword>
<dbReference type="PANTHER" id="PTHR12223">
    <property type="entry name" value="VESICULAR MANNOSE-BINDING LECTIN"/>
    <property type="match status" value="1"/>
</dbReference>
<accession>A0A2P6NUR0</accession>
<feature type="region of interest" description="Disordered" evidence="7">
    <location>
        <begin position="313"/>
        <end position="364"/>
    </location>
</feature>
<evidence type="ECO:0000256" key="1">
    <source>
        <dbReference type="ARBA" id="ARBA00004479"/>
    </source>
</evidence>
<dbReference type="SUPFAM" id="SSF49899">
    <property type="entry name" value="Concanavalin A-like lectins/glucanases"/>
    <property type="match status" value="1"/>
</dbReference>
<evidence type="ECO:0000256" key="4">
    <source>
        <dbReference type="ARBA" id="ARBA00022989"/>
    </source>
</evidence>
<proteinExistence type="predicted"/>
<feature type="compositionally biased region" description="Low complexity" evidence="7">
    <location>
        <begin position="354"/>
        <end position="364"/>
    </location>
</feature>
<evidence type="ECO:0000256" key="7">
    <source>
        <dbReference type="SAM" id="MobiDB-lite"/>
    </source>
</evidence>
<dbReference type="InParanoid" id="A0A2P6NUR0"/>
<keyword evidence="4 8" id="KW-1133">Transmembrane helix</keyword>